<dbReference type="InterPro" id="IPR009057">
    <property type="entry name" value="Homeodomain-like_sf"/>
</dbReference>
<dbReference type="SUPFAM" id="SSF48498">
    <property type="entry name" value="Tetracyclin repressor-like, C-terminal domain"/>
    <property type="match status" value="1"/>
</dbReference>
<dbReference type="EMBL" id="QOCE01000003">
    <property type="protein sequence ID" value="RBW62272.1"/>
    <property type="molecule type" value="Genomic_DNA"/>
</dbReference>
<evidence type="ECO:0000256" key="4">
    <source>
        <dbReference type="PROSITE-ProRule" id="PRU00335"/>
    </source>
</evidence>
<evidence type="ECO:0000256" key="2">
    <source>
        <dbReference type="ARBA" id="ARBA00023125"/>
    </source>
</evidence>
<dbReference type="PROSITE" id="PS01081">
    <property type="entry name" value="HTH_TETR_1"/>
    <property type="match status" value="1"/>
</dbReference>
<dbReference type="GO" id="GO:0003700">
    <property type="term" value="F:DNA-binding transcription factor activity"/>
    <property type="evidence" value="ECO:0007669"/>
    <property type="project" value="TreeGrafter"/>
</dbReference>
<dbReference type="PROSITE" id="PS50977">
    <property type="entry name" value="HTH_TETR_2"/>
    <property type="match status" value="1"/>
</dbReference>
<evidence type="ECO:0000313" key="7">
    <source>
        <dbReference type="Proteomes" id="UP000252706"/>
    </source>
</evidence>
<keyword evidence="1" id="KW-0805">Transcription regulation</keyword>
<dbReference type="OrthoDB" id="8478851at2"/>
<dbReference type="Gene3D" id="1.10.10.60">
    <property type="entry name" value="Homeodomain-like"/>
    <property type="match status" value="1"/>
</dbReference>
<proteinExistence type="predicted"/>
<dbReference type="PANTHER" id="PTHR30055:SF234">
    <property type="entry name" value="HTH-TYPE TRANSCRIPTIONAL REGULATOR BETI"/>
    <property type="match status" value="1"/>
</dbReference>
<dbReference type="InterPro" id="IPR001647">
    <property type="entry name" value="HTH_TetR"/>
</dbReference>
<feature type="domain" description="HTH tetR-type" evidence="5">
    <location>
        <begin position="26"/>
        <end position="86"/>
    </location>
</feature>
<dbReference type="InterPro" id="IPR041490">
    <property type="entry name" value="KstR2_TetR_C"/>
</dbReference>
<accession>A0A366XEM0</accession>
<gene>
    <name evidence="6" type="ORF">DS909_01315</name>
</gene>
<reference evidence="6 7" key="1">
    <citation type="submission" date="2018-07" db="EMBL/GenBank/DDBJ databases">
        <title>Modular assembly of carbohydrate-degrading microbial communities in the ocean.</title>
        <authorList>
            <person name="Enke T.N."/>
            <person name="Datta M.S."/>
            <person name="Schwartzman J.A."/>
            <person name="Cermak N."/>
            <person name="Schmitz D.A."/>
            <person name="Barrere J."/>
            <person name="Cordero O.X."/>
        </authorList>
    </citation>
    <scope>NUCLEOTIDE SEQUENCE [LARGE SCALE GENOMIC DNA]</scope>
    <source>
        <strain evidence="6 7">C3M10</strain>
    </source>
</reference>
<dbReference type="InterPro" id="IPR023772">
    <property type="entry name" value="DNA-bd_HTH_TetR-type_CS"/>
</dbReference>
<dbReference type="Gene3D" id="1.10.357.10">
    <property type="entry name" value="Tetracycline Repressor, domain 2"/>
    <property type="match status" value="1"/>
</dbReference>
<dbReference type="Proteomes" id="UP000252706">
    <property type="component" value="Unassembled WGS sequence"/>
</dbReference>
<sequence length="238" mass="27035">MPPSHRQFQGSYIVPQTALSPRNDRSERYEELLFAAAQCFQSRGFAATSIDTVARHLGATKGRVYHYFPSKMDLFNAVRDRAMDHVFDGTRTGFNSDAPTIDRLIAMARGHVRAILYQHPYMQVLMDGLQMNRYSTTTQFQREEMERHLARRDEYESQFRAVIAQGAAEGQLHVGPSQSITVQSFFSALNGPVFWFRPRDTDTAESLHAITEDVLRYSLLGLGVTTETQSYTTQEVPS</sequence>
<evidence type="ECO:0000256" key="1">
    <source>
        <dbReference type="ARBA" id="ARBA00023015"/>
    </source>
</evidence>
<dbReference type="Pfam" id="PF00440">
    <property type="entry name" value="TetR_N"/>
    <property type="match status" value="1"/>
</dbReference>
<dbReference type="SUPFAM" id="SSF46689">
    <property type="entry name" value="Homeodomain-like"/>
    <property type="match status" value="1"/>
</dbReference>
<dbReference type="InterPro" id="IPR050109">
    <property type="entry name" value="HTH-type_TetR-like_transc_reg"/>
</dbReference>
<comment type="caution">
    <text evidence="6">The sequence shown here is derived from an EMBL/GenBank/DDBJ whole genome shotgun (WGS) entry which is preliminary data.</text>
</comment>
<evidence type="ECO:0000256" key="3">
    <source>
        <dbReference type="ARBA" id="ARBA00023163"/>
    </source>
</evidence>
<dbReference type="GO" id="GO:0000976">
    <property type="term" value="F:transcription cis-regulatory region binding"/>
    <property type="evidence" value="ECO:0007669"/>
    <property type="project" value="TreeGrafter"/>
</dbReference>
<organism evidence="6 7">
    <name type="scientific">Phaeobacter gallaeciensis</name>
    <dbReference type="NCBI Taxonomy" id="60890"/>
    <lineage>
        <taxon>Bacteria</taxon>
        <taxon>Pseudomonadati</taxon>
        <taxon>Pseudomonadota</taxon>
        <taxon>Alphaproteobacteria</taxon>
        <taxon>Rhodobacterales</taxon>
        <taxon>Roseobacteraceae</taxon>
        <taxon>Phaeobacter</taxon>
    </lineage>
</organism>
<dbReference type="AlphaFoldDB" id="A0A366XEM0"/>
<dbReference type="InterPro" id="IPR036271">
    <property type="entry name" value="Tet_transcr_reg_TetR-rel_C_sf"/>
</dbReference>
<keyword evidence="3" id="KW-0804">Transcription</keyword>
<keyword evidence="2 4" id="KW-0238">DNA-binding</keyword>
<protein>
    <submittedName>
        <fullName evidence="6">TetR/AcrR family transcriptional regulator</fullName>
    </submittedName>
</protein>
<dbReference type="Pfam" id="PF17932">
    <property type="entry name" value="TetR_C_24"/>
    <property type="match status" value="1"/>
</dbReference>
<evidence type="ECO:0000259" key="5">
    <source>
        <dbReference type="PROSITE" id="PS50977"/>
    </source>
</evidence>
<feature type="DNA-binding region" description="H-T-H motif" evidence="4">
    <location>
        <begin position="49"/>
        <end position="68"/>
    </location>
</feature>
<dbReference type="PRINTS" id="PR00455">
    <property type="entry name" value="HTHTETR"/>
</dbReference>
<evidence type="ECO:0000313" key="6">
    <source>
        <dbReference type="EMBL" id="RBW62272.1"/>
    </source>
</evidence>
<dbReference type="PANTHER" id="PTHR30055">
    <property type="entry name" value="HTH-TYPE TRANSCRIPTIONAL REGULATOR RUTR"/>
    <property type="match status" value="1"/>
</dbReference>
<name>A0A366XEM0_9RHOB</name>